<dbReference type="EMBL" id="OX465086">
    <property type="protein sequence ID" value="CAI9259571.1"/>
    <property type="molecule type" value="Genomic_DNA"/>
</dbReference>
<keyword evidence="1" id="KW-0175">Coiled coil</keyword>
<feature type="coiled-coil region" evidence="1">
    <location>
        <begin position="84"/>
        <end position="115"/>
    </location>
</feature>
<evidence type="ECO:0000256" key="1">
    <source>
        <dbReference type="SAM" id="Coils"/>
    </source>
</evidence>
<sequence>MPFLLDPSTVVVLYTMTMMQHVPHVTVRMGIGVETTSWIDDNVARRFWNCKNSLKDDELEEGYYKDQLHKMRFKLRRTEDHSEIAKEQKKLVKLQKEREAEKEACNRELMEVKKKNSLMKSYLGTAKCLILFLVIGMWLKCA</sequence>
<reference evidence="2" key="1">
    <citation type="submission" date="2023-04" db="EMBL/GenBank/DDBJ databases">
        <authorList>
            <person name="Vijverberg K."/>
            <person name="Xiong W."/>
            <person name="Schranz E."/>
        </authorList>
    </citation>
    <scope>NUCLEOTIDE SEQUENCE</scope>
</reference>
<dbReference type="Proteomes" id="UP001177003">
    <property type="component" value="Chromosome 0"/>
</dbReference>
<organism evidence="2 3">
    <name type="scientific">Lactuca saligna</name>
    <name type="common">Willowleaf lettuce</name>
    <dbReference type="NCBI Taxonomy" id="75948"/>
    <lineage>
        <taxon>Eukaryota</taxon>
        <taxon>Viridiplantae</taxon>
        <taxon>Streptophyta</taxon>
        <taxon>Embryophyta</taxon>
        <taxon>Tracheophyta</taxon>
        <taxon>Spermatophyta</taxon>
        <taxon>Magnoliopsida</taxon>
        <taxon>eudicotyledons</taxon>
        <taxon>Gunneridae</taxon>
        <taxon>Pentapetalae</taxon>
        <taxon>asterids</taxon>
        <taxon>campanulids</taxon>
        <taxon>Asterales</taxon>
        <taxon>Asteraceae</taxon>
        <taxon>Cichorioideae</taxon>
        <taxon>Cichorieae</taxon>
        <taxon>Lactucinae</taxon>
        <taxon>Lactuca</taxon>
    </lineage>
</organism>
<accession>A0AA35UJV1</accession>
<evidence type="ECO:0000313" key="2">
    <source>
        <dbReference type="EMBL" id="CAI9259571.1"/>
    </source>
</evidence>
<dbReference type="AlphaFoldDB" id="A0AA35UJV1"/>
<evidence type="ECO:0000313" key="3">
    <source>
        <dbReference type="Proteomes" id="UP001177003"/>
    </source>
</evidence>
<gene>
    <name evidence="2" type="ORF">LSALG_LOCUS457</name>
</gene>
<proteinExistence type="predicted"/>
<protein>
    <submittedName>
        <fullName evidence="2">Uncharacterized protein</fullName>
    </submittedName>
</protein>
<name>A0AA35UJV1_LACSI</name>
<keyword evidence="3" id="KW-1185">Reference proteome</keyword>